<proteinExistence type="predicted"/>
<dbReference type="HOGENOM" id="CLU_2780937_0_0_1"/>
<evidence type="ECO:0000313" key="2">
    <source>
        <dbReference type="EMBL" id="EOX92088.1"/>
    </source>
</evidence>
<organism evidence="2 3">
    <name type="scientific">Theobroma cacao</name>
    <name type="common">Cacao</name>
    <name type="synonym">Cocoa</name>
    <dbReference type="NCBI Taxonomy" id="3641"/>
    <lineage>
        <taxon>Eukaryota</taxon>
        <taxon>Viridiplantae</taxon>
        <taxon>Streptophyta</taxon>
        <taxon>Embryophyta</taxon>
        <taxon>Tracheophyta</taxon>
        <taxon>Spermatophyta</taxon>
        <taxon>Magnoliopsida</taxon>
        <taxon>eudicotyledons</taxon>
        <taxon>Gunneridae</taxon>
        <taxon>Pentapetalae</taxon>
        <taxon>rosids</taxon>
        <taxon>malvids</taxon>
        <taxon>Malvales</taxon>
        <taxon>Malvaceae</taxon>
        <taxon>Byttnerioideae</taxon>
        <taxon>Theobroma</taxon>
    </lineage>
</organism>
<evidence type="ECO:0000256" key="1">
    <source>
        <dbReference type="SAM" id="MobiDB-lite"/>
    </source>
</evidence>
<evidence type="ECO:0000313" key="3">
    <source>
        <dbReference type="Proteomes" id="UP000026915"/>
    </source>
</evidence>
<name>A0A061DQ64_THECC</name>
<sequence length="69" mass="7799">MKPREKTQPLDMKDLPSAMQEGALTTPTIANLRQHSPSCNLEEPERRTTNKTASSSQHLLKKITEKRTP</sequence>
<gene>
    <name evidence="2" type="ORF">TCM_001096</name>
</gene>
<dbReference type="Proteomes" id="UP000026915">
    <property type="component" value="Chromosome 1"/>
</dbReference>
<dbReference type="InParanoid" id="A0A061DQ64"/>
<feature type="compositionally biased region" description="Basic and acidic residues" evidence="1">
    <location>
        <begin position="1"/>
        <end position="14"/>
    </location>
</feature>
<dbReference type="AlphaFoldDB" id="A0A061DQ64"/>
<feature type="compositionally biased region" description="Polar residues" evidence="1">
    <location>
        <begin position="23"/>
        <end position="39"/>
    </location>
</feature>
<protein>
    <submittedName>
        <fullName evidence="2">Uncharacterized protein</fullName>
    </submittedName>
</protein>
<dbReference type="Gramene" id="EOX92088">
    <property type="protein sequence ID" value="EOX92088"/>
    <property type="gene ID" value="TCM_001096"/>
</dbReference>
<accession>A0A061DQ64</accession>
<feature type="region of interest" description="Disordered" evidence="1">
    <location>
        <begin position="1"/>
        <end position="69"/>
    </location>
</feature>
<keyword evidence="3" id="KW-1185">Reference proteome</keyword>
<dbReference type="EMBL" id="CM001879">
    <property type="protein sequence ID" value="EOX92088.1"/>
    <property type="molecule type" value="Genomic_DNA"/>
</dbReference>
<reference evidence="2 3" key="1">
    <citation type="journal article" date="2013" name="Genome Biol.">
        <title>The genome sequence of the most widely cultivated cacao type and its use to identify candidate genes regulating pod color.</title>
        <authorList>
            <person name="Motamayor J.C."/>
            <person name="Mockaitis K."/>
            <person name="Schmutz J."/>
            <person name="Haiminen N."/>
            <person name="Iii D.L."/>
            <person name="Cornejo O."/>
            <person name="Findley S.D."/>
            <person name="Zheng P."/>
            <person name="Utro F."/>
            <person name="Royaert S."/>
            <person name="Saski C."/>
            <person name="Jenkins J."/>
            <person name="Podicheti R."/>
            <person name="Zhao M."/>
            <person name="Scheffler B.E."/>
            <person name="Stack J.C."/>
            <person name="Feltus F.A."/>
            <person name="Mustiga G.M."/>
            <person name="Amores F."/>
            <person name="Phillips W."/>
            <person name="Marelli J.P."/>
            <person name="May G.D."/>
            <person name="Shapiro H."/>
            <person name="Ma J."/>
            <person name="Bustamante C.D."/>
            <person name="Schnell R.J."/>
            <person name="Main D."/>
            <person name="Gilbert D."/>
            <person name="Parida L."/>
            <person name="Kuhn D.N."/>
        </authorList>
    </citation>
    <scope>NUCLEOTIDE SEQUENCE [LARGE SCALE GENOMIC DNA]</scope>
    <source>
        <strain evidence="3">cv. Matina 1-6</strain>
    </source>
</reference>